<gene>
    <name evidence="9" type="primary">LOC113798352</name>
</gene>
<feature type="compositionally biased region" description="Polar residues" evidence="6">
    <location>
        <begin position="54"/>
        <end position="72"/>
    </location>
</feature>
<feature type="compositionally biased region" description="Low complexity" evidence="6">
    <location>
        <begin position="85"/>
        <end position="97"/>
    </location>
</feature>
<evidence type="ECO:0000313" key="8">
    <source>
        <dbReference type="Proteomes" id="UP000515146"/>
    </source>
</evidence>
<dbReference type="Pfam" id="PF10283">
    <property type="entry name" value="zf-CCHH"/>
    <property type="match status" value="1"/>
</dbReference>
<name>A0A6P6YGP0_DERPT</name>
<sequence length="426" mass="49973">MNSPKSPCPFGEQCYRKNPEHFVRYDHCKRKSLDDRNVLSKKISTDKKTKSPLITNYFQRTKPTNINPSNVSDKIDDDDNHQVNPNPSTSSSSNQKSLDQDSLKNLHEKLFLTACPDEIFLFWKFCQKISRQHPEDAFIEALGLKLVGPFDLLNNKLDESHVDSDGNILIHWRYLYDIPEFQTFAIIDPNHHNQLRFESITCEYHLGYFRDQPTDCKPLVVSNDSKKSCIINGEGDNIFTTFYSLLADKRFKSLTKNHHKKNLRQKLETFASENQINLIDTNRLLKQRQQQIQAPTLHQFGLIVPITNDNVGYRPLPINDTNLKLLFKRIIELDNDEQRRKCVSMKELQNIITLIQYANDEKDFGMGLEFGLDLFESGHQFFHRSSEHLLRQAYEFLDRENFSRILHQHLDNDNRHRRQWPNLSAI</sequence>
<keyword evidence="4" id="KW-0158">Chromosome</keyword>
<comment type="subcellular location">
    <subcellularLocation>
        <location evidence="2">Chromosome</location>
    </subcellularLocation>
    <subcellularLocation>
        <location evidence="1">Nucleus</location>
    </subcellularLocation>
</comment>
<reference evidence="9" key="1">
    <citation type="submission" date="2025-08" db="UniProtKB">
        <authorList>
            <consortium name="RefSeq"/>
        </authorList>
    </citation>
    <scope>IDENTIFICATION</scope>
    <source>
        <strain evidence="9">Airmid</strain>
    </source>
</reference>
<accession>A0A6P6YGP0</accession>
<dbReference type="InterPro" id="IPR019406">
    <property type="entry name" value="APLF_PBZ"/>
</dbReference>
<dbReference type="GO" id="GO:0005694">
    <property type="term" value="C:chromosome"/>
    <property type="evidence" value="ECO:0007669"/>
    <property type="project" value="UniProtKB-SubCell"/>
</dbReference>
<evidence type="ECO:0000256" key="5">
    <source>
        <dbReference type="ARBA" id="ARBA00023242"/>
    </source>
</evidence>
<dbReference type="GO" id="GO:0072572">
    <property type="term" value="F:poly-ADP-D-ribose binding"/>
    <property type="evidence" value="ECO:0007669"/>
    <property type="project" value="TreeGrafter"/>
</dbReference>
<dbReference type="InParanoid" id="A0A6P6YGP0"/>
<evidence type="ECO:0000256" key="6">
    <source>
        <dbReference type="SAM" id="MobiDB-lite"/>
    </source>
</evidence>
<dbReference type="OMA" id="HKELHML"/>
<keyword evidence="8" id="KW-1185">Reference proteome</keyword>
<evidence type="ECO:0000256" key="2">
    <source>
        <dbReference type="ARBA" id="ARBA00004286"/>
    </source>
</evidence>
<dbReference type="Pfam" id="PF10228">
    <property type="entry name" value="HPF1"/>
    <property type="match status" value="1"/>
</dbReference>
<evidence type="ECO:0000256" key="3">
    <source>
        <dbReference type="ARBA" id="ARBA00010803"/>
    </source>
</evidence>
<dbReference type="PANTHER" id="PTHR13386">
    <property type="entry name" value="HISTONE PARYLATION FACTOR 1"/>
    <property type="match status" value="1"/>
</dbReference>
<dbReference type="AlphaFoldDB" id="A0A6P6YGP0"/>
<feature type="domain" description="PBZ-type" evidence="7">
    <location>
        <begin position="5"/>
        <end position="27"/>
    </location>
</feature>
<dbReference type="Proteomes" id="UP000515146">
    <property type="component" value="Unplaced"/>
</dbReference>
<evidence type="ECO:0000259" key="7">
    <source>
        <dbReference type="Pfam" id="PF10283"/>
    </source>
</evidence>
<dbReference type="InterPro" id="IPR019361">
    <property type="entry name" value="HPF1"/>
</dbReference>
<proteinExistence type="inferred from homology"/>
<keyword evidence="5" id="KW-0539">Nucleus</keyword>
<protein>
    <submittedName>
        <fullName evidence="9">Histone PARylation factor 1-like</fullName>
    </submittedName>
</protein>
<evidence type="ECO:0000256" key="1">
    <source>
        <dbReference type="ARBA" id="ARBA00004123"/>
    </source>
</evidence>
<dbReference type="RefSeq" id="XP_027204673.1">
    <property type="nucleotide sequence ID" value="XM_027348872.1"/>
</dbReference>
<organism evidence="8 9">
    <name type="scientific">Dermatophagoides pteronyssinus</name>
    <name type="common">European house dust mite</name>
    <dbReference type="NCBI Taxonomy" id="6956"/>
    <lineage>
        <taxon>Eukaryota</taxon>
        <taxon>Metazoa</taxon>
        <taxon>Ecdysozoa</taxon>
        <taxon>Arthropoda</taxon>
        <taxon>Chelicerata</taxon>
        <taxon>Arachnida</taxon>
        <taxon>Acari</taxon>
        <taxon>Acariformes</taxon>
        <taxon>Sarcoptiformes</taxon>
        <taxon>Astigmata</taxon>
        <taxon>Psoroptidia</taxon>
        <taxon>Analgoidea</taxon>
        <taxon>Pyroglyphidae</taxon>
        <taxon>Dermatophagoidinae</taxon>
        <taxon>Dermatophagoides</taxon>
    </lineage>
</organism>
<dbReference type="KEGG" id="dpte:113798352"/>
<dbReference type="CTD" id="54969"/>
<dbReference type="OrthoDB" id="416496at2759"/>
<feature type="region of interest" description="Disordered" evidence="6">
    <location>
        <begin position="54"/>
        <end position="99"/>
    </location>
</feature>
<dbReference type="GO" id="GO:0006974">
    <property type="term" value="P:DNA damage response"/>
    <property type="evidence" value="ECO:0007669"/>
    <property type="project" value="InterPro"/>
</dbReference>
<comment type="similarity">
    <text evidence="3">Belongs to the HPF1 family.</text>
</comment>
<evidence type="ECO:0000256" key="4">
    <source>
        <dbReference type="ARBA" id="ARBA00022454"/>
    </source>
</evidence>
<dbReference type="FunCoup" id="A0A6P6YGP0">
    <property type="interactions" value="869"/>
</dbReference>
<dbReference type="GO" id="GO:0042393">
    <property type="term" value="F:histone binding"/>
    <property type="evidence" value="ECO:0007669"/>
    <property type="project" value="InterPro"/>
</dbReference>
<dbReference type="GO" id="GO:0005634">
    <property type="term" value="C:nucleus"/>
    <property type="evidence" value="ECO:0007669"/>
    <property type="project" value="UniProtKB-SubCell"/>
</dbReference>
<dbReference type="PANTHER" id="PTHR13386:SF1">
    <property type="entry name" value="HISTONE PARYLATION FACTOR 1"/>
    <property type="match status" value="1"/>
</dbReference>
<evidence type="ECO:0000313" key="9">
    <source>
        <dbReference type="RefSeq" id="XP_027204673.1"/>
    </source>
</evidence>